<keyword evidence="4" id="KW-1185">Reference proteome</keyword>
<dbReference type="GO" id="GO:0005524">
    <property type="term" value="F:ATP binding"/>
    <property type="evidence" value="ECO:0007669"/>
    <property type="project" value="UniProtKB-KW"/>
</dbReference>
<dbReference type="PANTHER" id="PTHR43566">
    <property type="entry name" value="CONSERVED PROTEIN"/>
    <property type="match status" value="1"/>
</dbReference>
<feature type="domain" description="DUF4143" evidence="2">
    <location>
        <begin position="258"/>
        <end position="416"/>
    </location>
</feature>
<accession>A0ABT2TMH8</accession>
<protein>
    <submittedName>
        <fullName evidence="3">ATP-binding protein</fullName>
    </submittedName>
</protein>
<evidence type="ECO:0000313" key="4">
    <source>
        <dbReference type="Proteomes" id="UP001652442"/>
    </source>
</evidence>
<organism evidence="3 4">
    <name type="scientific">Brotonthovivens ammoniilytica</name>
    <dbReference type="NCBI Taxonomy" id="2981725"/>
    <lineage>
        <taxon>Bacteria</taxon>
        <taxon>Bacillati</taxon>
        <taxon>Bacillota</taxon>
        <taxon>Clostridia</taxon>
        <taxon>Lachnospirales</taxon>
        <taxon>Lachnospiraceae</taxon>
        <taxon>Brotonthovivens</taxon>
    </lineage>
</organism>
<keyword evidence="3" id="KW-0547">Nucleotide-binding</keyword>
<dbReference type="InterPro" id="IPR025420">
    <property type="entry name" value="DUF4143"/>
</dbReference>
<dbReference type="EMBL" id="JAOQJQ010000007">
    <property type="protein sequence ID" value="MCU6763429.1"/>
    <property type="molecule type" value="Genomic_DNA"/>
</dbReference>
<proteinExistence type="predicted"/>
<dbReference type="InterPro" id="IPR027417">
    <property type="entry name" value="P-loop_NTPase"/>
</dbReference>
<gene>
    <name evidence="3" type="ORF">OCV88_14030</name>
</gene>
<dbReference type="Proteomes" id="UP001652442">
    <property type="component" value="Unassembled WGS sequence"/>
</dbReference>
<dbReference type="Gene3D" id="3.40.50.300">
    <property type="entry name" value="P-loop containing nucleotide triphosphate hydrolases"/>
    <property type="match status" value="1"/>
</dbReference>
<keyword evidence="3" id="KW-0067">ATP-binding</keyword>
<evidence type="ECO:0000313" key="3">
    <source>
        <dbReference type="EMBL" id="MCU6763429.1"/>
    </source>
</evidence>
<evidence type="ECO:0000259" key="2">
    <source>
        <dbReference type="Pfam" id="PF13635"/>
    </source>
</evidence>
<dbReference type="Pfam" id="PF13635">
    <property type="entry name" value="DUF4143"/>
    <property type="match status" value="1"/>
</dbReference>
<sequence length="486" mass="55551">MAIVSDEQVIKVLRKYNPWWLNPAAIKDECKPQKRLAYDEALRIMKHNTIRRFAVLSGARRVGKTTIMYQMINNLIENGINTRNILYVSFDNPIVKLVNVEMVLSIYESLYPIQGTRYIFFDEIQYTEHWELWMKVIYDSRKDIRLTATGSASPILEKGAADSGTGRWNVLKIPTMSFYEYCRLLQLEEPVLPDKLRITKLIKMSKAQLGDLMARFASLEGHFNRYLMIGGFPELVLSDDDIYAQRMLREDVVDKVIKRDVLTLFNIRSPLLMEKLFLYLCMNSTEIFSVTTAAKELENTSVATIDSYIEALEMSNLLYLAKPMNVGSKGALKGKPKIFIADAAIRNAVLMIDDVLSDEKELGAMVETTVYKHIVSFYQGSTAQLGYFRKAKDNQKEVDVVVELPREKILCEVKYRNNSHIPATDAIVELCKDEKSKITNAFLITKQLDDFGVTRHETKVPVFRVPAIAFLYLLGKAEADGQNGRM</sequence>
<name>A0ABT2TMH8_9FIRM</name>
<comment type="caution">
    <text evidence="3">The sequence shown here is derived from an EMBL/GenBank/DDBJ whole genome shotgun (WGS) entry which is preliminary data.</text>
</comment>
<feature type="domain" description="AAA" evidence="1">
    <location>
        <begin position="52"/>
        <end position="182"/>
    </location>
</feature>
<dbReference type="Pfam" id="PF13173">
    <property type="entry name" value="AAA_14"/>
    <property type="match status" value="1"/>
</dbReference>
<dbReference type="RefSeq" id="WP_158426074.1">
    <property type="nucleotide sequence ID" value="NZ_JAOQJQ010000007.1"/>
</dbReference>
<evidence type="ECO:0000259" key="1">
    <source>
        <dbReference type="Pfam" id="PF13173"/>
    </source>
</evidence>
<reference evidence="3 4" key="1">
    <citation type="journal article" date="2021" name="ISME Commun">
        <title>Automated analysis of genomic sequences facilitates high-throughput and comprehensive description of bacteria.</title>
        <authorList>
            <person name="Hitch T.C.A."/>
        </authorList>
    </citation>
    <scope>NUCLEOTIDE SEQUENCE [LARGE SCALE GENOMIC DNA]</scope>
    <source>
        <strain evidence="3 4">Sanger_109</strain>
    </source>
</reference>
<dbReference type="SUPFAM" id="SSF52540">
    <property type="entry name" value="P-loop containing nucleoside triphosphate hydrolases"/>
    <property type="match status" value="1"/>
</dbReference>
<dbReference type="PANTHER" id="PTHR43566:SF1">
    <property type="entry name" value="AAA+ ATPASE DOMAIN-CONTAINING PROTEIN"/>
    <property type="match status" value="1"/>
</dbReference>
<dbReference type="InterPro" id="IPR041682">
    <property type="entry name" value="AAA_14"/>
</dbReference>